<dbReference type="Gene3D" id="3.40.50.300">
    <property type="entry name" value="P-loop containing nucleotide triphosphate hydrolases"/>
    <property type="match status" value="1"/>
</dbReference>
<dbReference type="SUPFAM" id="SSF52540">
    <property type="entry name" value="P-loop containing nucleoside triphosphate hydrolases"/>
    <property type="match status" value="1"/>
</dbReference>
<keyword evidence="3" id="KW-0548">Nucleotidyltransferase</keyword>
<dbReference type="InterPro" id="IPR005790">
    <property type="entry name" value="DNA_polIII_delta"/>
</dbReference>
<evidence type="ECO:0000256" key="3">
    <source>
        <dbReference type="ARBA" id="ARBA00022695"/>
    </source>
</evidence>
<comment type="similarity">
    <text evidence="6">Belongs to the DNA polymerase HolA subunit family.</text>
</comment>
<protein>
    <recommendedName>
        <fullName evidence="1">DNA-directed DNA polymerase</fullName>
        <ecNumber evidence="1">2.7.7.7</ecNumber>
    </recommendedName>
</protein>
<reference evidence="8 9" key="1">
    <citation type="journal article" date="2010" name="Science">
        <title>Genomic comparison of the ants Camponotus floridanus and Harpegnathos saltator.</title>
        <authorList>
            <person name="Bonasio R."/>
            <person name="Zhang G."/>
            <person name="Ye C."/>
            <person name="Mutti N.S."/>
            <person name="Fang X."/>
            <person name="Qin N."/>
            <person name="Donahue G."/>
            <person name="Yang P."/>
            <person name="Li Q."/>
            <person name="Li C."/>
            <person name="Zhang P."/>
            <person name="Huang Z."/>
            <person name="Berger S.L."/>
            <person name="Reinberg D."/>
            <person name="Wang J."/>
            <person name="Liebig J."/>
        </authorList>
    </citation>
    <scope>NUCLEOTIDE SEQUENCE [LARGE SCALE GENOMIC DNA]</scope>
    <source>
        <strain evidence="8 9">Hsal</strain>
    </source>
</reference>
<dbReference type="GO" id="GO:0009360">
    <property type="term" value="C:DNA polymerase III complex"/>
    <property type="evidence" value="ECO:0007669"/>
    <property type="project" value="TreeGrafter"/>
</dbReference>
<dbReference type="GO" id="GO:0003677">
    <property type="term" value="F:DNA binding"/>
    <property type="evidence" value="ECO:0007669"/>
    <property type="project" value="InterPro"/>
</dbReference>
<keyword evidence="2" id="KW-0808">Transferase</keyword>
<reference evidence="8 9" key="2">
    <citation type="journal article" date="2016" name="Sci. Rep.">
        <title>The genome of Rhizobiales bacteria in predatory ants reveals urease gene functions but no genes for nitrogen fixation.</title>
        <authorList>
            <person name="Neuvonen M.M."/>
            <person name="Tamarit D."/>
            <person name="Naslund K."/>
            <person name="Liebig J."/>
            <person name="Feldhaar H."/>
            <person name="Moran N.A."/>
            <person name="Guy L."/>
            <person name="Andersson S.G."/>
        </authorList>
    </citation>
    <scope>NUCLEOTIDE SEQUENCE [LARGE SCALE GENOMIC DNA]</scope>
    <source>
        <strain evidence="8 9">Hsal</strain>
    </source>
</reference>
<evidence type="ECO:0000256" key="2">
    <source>
        <dbReference type="ARBA" id="ARBA00022679"/>
    </source>
</evidence>
<evidence type="ECO:0000313" key="9">
    <source>
        <dbReference type="Proteomes" id="UP000188912"/>
    </source>
</evidence>
<dbReference type="Gene3D" id="1.10.8.60">
    <property type="match status" value="1"/>
</dbReference>
<evidence type="ECO:0000256" key="6">
    <source>
        <dbReference type="ARBA" id="ARBA00034754"/>
    </source>
</evidence>
<dbReference type="GO" id="GO:0006261">
    <property type="term" value="P:DNA-templated DNA replication"/>
    <property type="evidence" value="ECO:0007669"/>
    <property type="project" value="TreeGrafter"/>
</dbReference>
<organism evidence="8 9">
    <name type="scientific">Candidatus Tokpelaia hoelldobleri</name>
    <dbReference type="NCBI Taxonomy" id="1902579"/>
    <lineage>
        <taxon>Bacteria</taxon>
        <taxon>Pseudomonadati</taxon>
        <taxon>Pseudomonadota</taxon>
        <taxon>Alphaproteobacteria</taxon>
        <taxon>Hyphomicrobiales</taxon>
        <taxon>Candidatus Tokpelaia</taxon>
    </lineage>
</organism>
<dbReference type="Gene3D" id="1.20.272.10">
    <property type="match status" value="1"/>
</dbReference>
<evidence type="ECO:0000256" key="7">
    <source>
        <dbReference type="ARBA" id="ARBA00049244"/>
    </source>
</evidence>
<dbReference type="AlphaFoldDB" id="A0A1U9JWZ8"/>
<dbReference type="EMBL" id="CP017315">
    <property type="protein sequence ID" value="AQS42405.1"/>
    <property type="molecule type" value="Genomic_DNA"/>
</dbReference>
<dbReference type="EC" id="2.7.7.7" evidence="1"/>
<dbReference type="GO" id="GO:0003887">
    <property type="term" value="F:DNA-directed DNA polymerase activity"/>
    <property type="evidence" value="ECO:0007669"/>
    <property type="project" value="UniProtKB-KW"/>
</dbReference>
<gene>
    <name evidence="8" type="primary">holA</name>
    <name evidence="8" type="ORF">BHV28_17350</name>
</gene>
<sequence length="348" mass="37944">MAQKKAHEVDSFVARPSGAFPLVLIYGPDKGLVAERAALFAKNTGVALDDPFSTIRMEAADVENDPARLGDEAKTVSLFGGGRLIWIRNAGAQKKLADTVKWLLAENTLQQTWLLIEAGDLKKTAPLRTVVEQGRNGMALPCYSDDARAIDQLIDQILGEFDMRISLDARKFLRDCLGGDRLASRGELEKLCFYAKGRDMIGVEDIAAIISDVSALSYDEVIDAVIGGNPAALDSGFDRQLAGGASLFSILSAAQRQFQQLQQMRFIMDGEGKTASAVVAASRPPVFFRRQKLVEQALGLWSGARLEQALSRLHMAVLESRQNAALAASIIRQHLLALCIETSRQKTR</sequence>
<keyword evidence="5" id="KW-0239">DNA-directed DNA polymerase</keyword>
<dbReference type="PANTHER" id="PTHR34388:SF1">
    <property type="entry name" value="DNA POLYMERASE III SUBUNIT DELTA"/>
    <property type="match status" value="1"/>
</dbReference>
<proteinExistence type="inferred from homology"/>
<comment type="catalytic activity">
    <reaction evidence="7">
        <text>DNA(n) + a 2'-deoxyribonucleoside 5'-triphosphate = DNA(n+1) + diphosphate</text>
        <dbReference type="Rhea" id="RHEA:22508"/>
        <dbReference type="Rhea" id="RHEA-COMP:17339"/>
        <dbReference type="Rhea" id="RHEA-COMP:17340"/>
        <dbReference type="ChEBI" id="CHEBI:33019"/>
        <dbReference type="ChEBI" id="CHEBI:61560"/>
        <dbReference type="ChEBI" id="CHEBI:173112"/>
        <dbReference type="EC" id="2.7.7.7"/>
    </reaction>
</comment>
<dbReference type="STRING" id="1902579.BHV28_17350"/>
<dbReference type="Proteomes" id="UP000188912">
    <property type="component" value="Chromosome"/>
</dbReference>
<evidence type="ECO:0000256" key="4">
    <source>
        <dbReference type="ARBA" id="ARBA00022705"/>
    </source>
</evidence>
<accession>A0A1U9JWZ8</accession>
<evidence type="ECO:0000313" key="8">
    <source>
        <dbReference type="EMBL" id="AQS42405.1"/>
    </source>
</evidence>
<evidence type="ECO:0000256" key="1">
    <source>
        <dbReference type="ARBA" id="ARBA00012417"/>
    </source>
</evidence>
<keyword evidence="9" id="KW-1185">Reference proteome</keyword>
<keyword evidence="4" id="KW-0235">DNA replication</keyword>
<dbReference type="KEGG" id="thd:BHV28_17350"/>
<dbReference type="InterPro" id="IPR027417">
    <property type="entry name" value="P-loop_NTPase"/>
</dbReference>
<dbReference type="NCBIfam" id="TIGR01128">
    <property type="entry name" value="holA"/>
    <property type="match status" value="1"/>
</dbReference>
<dbReference type="PANTHER" id="PTHR34388">
    <property type="entry name" value="DNA POLYMERASE III SUBUNIT DELTA"/>
    <property type="match status" value="1"/>
</dbReference>
<dbReference type="SUPFAM" id="SSF48019">
    <property type="entry name" value="post-AAA+ oligomerization domain-like"/>
    <property type="match status" value="1"/>
</dbReference>
<evidence type="ECO:0000256" key="5">
    <source>
        <dbReference type="ARBA" id="ARBA00022932"/>
    </source>
</evidence>
<dbReference type="InterPro" id="IPR008921">
    <property type="entry name" value="DNA_pol3_clamp-load_cplx_C"/>
</dbReference>
<name>A0A1U9JWZ8_9HYPH</name>